<dbReference type="EMBL" id="FLQV01001822">
    <property type="protein sequence ID" value="SBT00282.1"/>
    <property type="molecule type" value="Genomic_DNA"/>
</dbReference>
<reference evidence="2" key="1">
    <citation type="submission" date="2016-05" db="EMBL/GenBank/DDBJ databases">
        <authorList>
            <person name="Naeem Raeece"/>
        </authorList>
    </citation>
    <scope>NUCLEOTIDE SEQUENCE [LARGE SCALE GENOMIC DNA]</scope>
</reference>
<dbReference type="AlphaFoldDB" id="A0A1A8X4T3"/>
<dbReference type="Proteomes" id="UP000078546">
    <property type="component" value="Unassembled WGS sequence"/>
</dbReference>
<evidence type="ECO:0000313" key="1">
    <source>
        <dbReference type="EMBL" id="SBT00282.1"/>
    </source>
</evidence>
<name>A0A1A8X4T3_PLAOA</name>
<accession>A0A1A8X4T3</accession>
<proteinExistence type="predicted"/>
<protein>
    <submittedName>
        <fullName evidence="1">PIR Superfamily Protein</fullName>
    </submittedName>
</protein>
<organism evidence="1 2">
    <name type="scientific">Plasmodium ovale curtisi</name>
    <dbReference type="NCBI Taxonomy" id="864141"/>
    <lineage>
        <taxon>Eukaryota</taxon>
        <taxon>Sar</taxon>
        <taxon>Alveolata</taxon>
        <taxon>Apicomplexa</taxon>
        <taxon>Aconoidasida</taxon>
        <taxon>Haemosporida</taxon>
        <taxon>Plasmodiidae</taxon>
        <taxon>Plasmodium</taxon>
        <taxon>Plasmodium (Plasmodium)</taxon>
    </lineage>
</organism>
<gene>
    <name evidence="1" type="ORF">POVCU1_058900</name>
</gene>
<evidence type="ECO:0000313" key="2">
    <source>
        <dbReference type="Proteomes" id="UP000078546"/>
    </source>
</evidence>
<sequence length="291" mass="34767">MADSYEYEKVKDFLSYKAKFDSFEYKFSDFIISDPIVIKCRENKSLDITKRFFLTDICVKVNKYLKYFSDLNKNSVEHCEYLNYYLNGKYKNNKDVLLYQNALDPNDPWNIFDDSISNISKYKSKIYHLQEDVFVKIDTLYKLIEQYIFFITRTKQPDMRDNFCKYAEGFANIYNTAIDECYNEYDNKYCRDSDASTYTRDTPNAQDVSYSASDIGSLVGKILEGCLASLLAYKFMSLKSLLPFRKQKKNTDWDNIDYESYGYYSPNYEHEQAFEDTGQYYVQYYCRYDFE</sequence>